<dbReference type="PROSITE" id="PS51379">
    <property type="entry name" value="4FE4S_FER_2"/>
    <property type="match status" value="2"/>
</dbReference>
<dbReference type="Proteomes" id="UP000193136">
    <property type="component" value="Unassembled WGS sequence"/>
</dbReference>
<dbReference type="PANTHER" id="PTHR40447:SF1">
    <property type="entry name" value="ANAEROBIC SULFITE REDUCTASE SUBUNIT A"/>
    <property type="match status" value="1"/>
</dbReference>
<comment type="caution">
    <text evidence="5">The sequence shown here is derived from an EMBL/GenBank/DDBJ whole genome shotgun (WGS) entry which is preliminary data.</text>
</comment>
<organism evidence="5 6">
    <name type="scientific">Geothermobacter hydrogeniphilus</name>
    <dbReference type="NCBI Taxonomy" id="1969733"/>
    <lineage>
        <taxon>Bacteria</taxon>
        <taxon>Pseudomonadati</taxon>
        <taxon>Thermodesulfobacteriota</taxon>
        <taxon>Desulfuromonadia</taxon>
        <taxon>Desulfuromonadales</taxon>
        <taxon>Geothermobacteraceae</taxon>
        <taxon>Geothermobacter</taxon>
    </lineage>
</organism>
<dbReference type="PANTHER" id="PTHR40447">
    <property type="entry name" value="ANAEROBIC SULFITE REDUCTASE SUBUNIT A"/>
    <property type="match status" value="1"/>
</dbReference>
<dbReference type="GO" id="GO:0051536">
    <property type="term" value="F:iron-sulfur cluster binding"/>
    <property type="evidence" value="ECO:0007669"/>
    <property type="project" value="UniProtKB-KW"/>
</dbReference>
<dbReference type="InterPro" id="IPR017896">
    <property type="entry name" value="4Fe4S_Fe-S-bd"/>
</dbReference>
<sequence length="337" mass="36943">MLKQLAEKDLLRLLERIAARRRLLTPQRQSDGSQLLLPWPGGLPELAGTPLQRKPTEVFFPQLELLMELDNSGDVRLPVPADKPVALLGLDHFDLAGIAFLDRFFLSRPIDDAYLRRRHDALLIGLSGLTGPQGATLPPAETCDLELIIVPDKLLARPHAKPGEALLEGFTAADPAALRTIDRSPAERPATLLAAARLLQEDQVPEAFWEEIAARCIACGGCNFACPTCSCFGVQDRTFGNRTERSRLWDSCQLDAFMREAGGHNPLGTETLRTRRRVYHKLVADPLRWGELGCVACGRCDRACPTGIGILALCEELVQRYGPSSVPPAPQEGCKST</sequence>
<reference evidence="5 6" key="1">
    <citation type="submission" date="2017-03" db="EMBL/GenBank/DDBJ databases">
        <title>Genome sequence of Geothermobacter sp. EPR-M, Deep-Sea Iron Reducer.</title>
        <authorList>
            <person name="Tully B."/>
            <person name="Savalia P."/>
            <person name="Abuyen K."/>
            <person name="Baughan C."/>
            <person name="Romero E."/>
            <person name="Ronkowski C."/>
            <person name="Torres B."/>
            <person name="Tremblay J."/>
            <person name="Trujillo A."/>
            <person name="Tyler M."/>
            <person name="Perez-Rodriguez I."/>
            <person name="Amend J."/>
        </authorList>
    </citation>
    <scope>NUCLEOTIDE SEQUENCE [LARGE SCALE GENOMIC DNA]</scope>
    <source>
        <strain evidence="5 6">EPR-M</strain>
    </source>
</reference>
<proteinExistence type="predicted"/>
<dbReference type="OrthoDB" id="9795302at2"/>
<dbReference type="EMBL" id="NAAD01000014">
    <property type="protein sequence ID" value="ORJ58739.1"/>
    <property type="molecule type" value="Genomic_DNA"/>
</dbReference>
<evidence type="ECO:0000256" key="1">
    <source>
        <dbReference type="ARBA" id="ARBA00022723"/>
    </source>
</evidence>
<dbReference type="PROSITE" id="PS00198">
    <property type="entry name" value="4FE4S_FER_1"/>
    <property type="match status" value="2"/>
</dbReference>
<dbReference type="InterPro" id="IPR017900">
    <property type="entry name" value="4Fe4S_Fe_S_CS"/>
</dbReference>
<feature type="domain" description="4Fe-4S ferredoxin-type" evidence="4">
    <location>
        <begin position="205"/>
        <end position="237"/>
    </location>
</feature>
<dbReference type="SUPFAM" id="SSF46548">
    <property type="entry name" value="alpha-helical ferredoxin"/>
    <property type="match status" value="1"/>
</dbReference>
<evidence type="ECO:0000256" key="3">
    <source>
        <dbReference type="ARBA" id="ARBA00023014"/>
    </source>
</evidence>
<gene>
    <name evidence="5" type="ORF">B5V00_11615</name>
</gene>
<evidence type="ECO:0000256" key="2">
    <source>
        <dbReference type="ARBA" id="ARBA00023004"/>
    </source>
</evidence>
<keyword evidence="3" id="KW-0411">Iron-sulfur</keyword>
<protein>
    <recommendedName>
        <fullName evidence="4">4Fe-4S ferredoxin-type domain-containing protein</fullName>
    </recommendedName>
</protein>
<keyword evidence="6" id="KW-1185">Reference proteome</keyword>
<keyword evidence="2" id="KW-0408">Iron</keyword>
<dbReference type="STRING" id="1969733.B5V00_11615"/>
<evidence type="ECO:0000313" key="6">
    <source>
        <dbReference type="Proteomes" id="UP000193136"/>
    </source>
</evidence>
<dbReference type="AlphaFoldDB" id="A0A1X0Y0V1"/>
<accession>A0A1X0Y0V1</accession>
<dbReference type="RefSeq" id="WP_085010968.1">
    <property type="nucleotide sequence ID" value="NZ_NAAD01000014.1"/>
</dbReference>
<evidence type="ECO:0000259" key="4">
    <source>
        <dbReference type="PROSITE" id="PS51379"/>
    </source>
</evidence>
<dbReference type="GO" id="GO:0046872">
    <property type="term" value="F:metal ion binding"/>
    <property type="evidence" value="ECO:0007669"/>
    <property type="project" value="UniProtKB-KW"/>
</dbReference>
<name>A0A1X0Y0V1_9BACT</name>
<dbReference type="Pfam" id="PF17179">
    <property type="entry name" value="Fer4_22"/>
    <property type="match status" value="1"/>
</dbReference>
<feature type="domain" description="4Fe-4S ferredoxin-type" evidence="4">
    <location>
        <begin position="285"/>
        <end position="316"/>
    </location>
</feature>
<evidence type="ECO:0000313" key="5">
    <source>
        <dbReference type="EMBL" id="ORJ58739.1"/>
    </source>
</evidence>
<keyword evidence="1" id="KW-0479">Metal-binding</keyword>